<protein>
    <submittedName>
        <fullName evidence="1">Uncharacterized protein</fullName>
    </submittedName>
</protein>
<proteinExistence type="predicted"/>
<name>A0A934I851_9CORY</name>
<dbReference type="AlphaFoldDB" id="A0A934I851"/>
<evidence type="ECO:0000313" key="1">
    <source>
        <dbReference type="EMBL" id="MBI8990039.1"/>
    </source>
</evidence>
<dbReference type="RefSeq" id="WP_198739027.1">
    <property type="nucleotide sequence ID" value="NZ_JAEIOS010000013.1"/>
</dbReference>
<comment type="caution">
    <text evidence="1">The sequence shown here is derived from an EMBL/GenBank/DDBJ whole genome shotgun (WGS) entry which is preliminary data.</text>
</comment>
<sequence>MPSIDIGLILDRLHALGLATGTRDGELVVDVGELTYWFRVDTPENRVVVTTAHPRILRGRVETLAGELLAGALNTIPGSGEVSLLPDVGILAVTFELSAAAPVAAVELDEFILQTLSTGVVIAERISAEIEPLIRRVEGVAGP</sequence>
<organism evidence="1 2">
    <name type="scientific">Corynebacterium meridianum</name>
    <dbReference type="NCBI Taxonomy" id="2765363"/>
    <lineage>
        <taxon>Bacteria</taxon>
        <taxon>Bacillati</taxon>
        <taxon>Actinomycetota</taxon>
        <taxon>Actinomycetes</taxon>
        <taxon>Mycobacteriales</taxon>
        <taxon>Corynebacteriaceae</taxon>
        <taxon>Corynebacterium</taxon>
    </lineage>
</organism>
<dbReference type="Proteomes" id="UP000645966">
    <property type="component" value="Unassembled WGS sequence"/>
</dbReference>
<evidence type="ECO:0000313" key="2">
    <source>
        <dbReference type="Proteomes" id="UP000645966"/>
    </source>
</evidence>
<gene>
    <name evidence="1" type="ORF">JDV75_09780</name>
</gene>
<keyword evidence="2" id="KW-1185">Reference proteome</keyword>
<reference evidence="1" key="1">
    <citation type="submission" date="2020-12" db="EMBL/GenBank/DDBJ databases">
        <title>Genome public.</title>
        <authorList>
            <person name="Sun Q."/>
        </authorList>
    </citation>
    <scope>NUCLEOTIDE SEQUENCE</scope>
    <source>
        <strain evidence="1">CCM 8863</strain>
    </source>
</reference>
<dbReference type="EMBL" id="JAEIOS010000013">
    <property type="protein sequence ID" value="MBI8990039.1"/>
    <property type="molecule type" value="Genomic_DNA"/>
</dbReference>
<accession>A0A934I851</accession>